<dbReference type="AlphaFoldDB" id="A0A9N8YS44"/>
<protein>
    <submittedName>
        <fullName evidence="3">146_t:CDS:1</fullName>
    </submittedName>
</protein>
<feature type="compositionally biased region" description="Polar residues" evidence="1">
    <location>
        <begin position="183"/>
        <end position="199"/>
    </location>
</feature>
<dbReference type="GO" id="GO:0031934">
    <property type="term" value="C:mating-type region heterochromatin"/>
    <property type="evidence" value="ECO:0007669"/>
    <property type="project" value="TreeGrafter"/>
</dbReference>
<dbReference type="InterPro" id="IPR038986">
    <property type="entry name" value="Clr2"/>
</dbReference>
<feature type="domain" description="Cryptic loci regulator 2 N-terminal" evidence="2">
    <location>
        <begin position="106"/>
        <end position="167"/>
    </location>
</feature>
<feature type="region of interest" description="Disordered" evidence="1">
    <location>
        <begin position="178"/>
        <end position="201"/>
    </location>
</feature>
<dbReference type="Proteomes" id="UP000789342">
    <property type="component" value="Unassembled WGS sequence"/>
</dbReference>
<name>A0A9N8YS44_9GLOM</name>
<dbReference type="Pfam" id="PF16761">
    <property type="entry name" value="Clr2_transil"/>
    <property type="match status" value="1"/>
</dbReference>
<dbReference type="EMBL" id="CAJVPV010000124">
    <property type="protein sequence ID" value="CAG8443811.1"/>
    <property type="molecule type" value="Genomic_DNA"/>
</dbReference>
<dbReference type="InterPro" id="IPR031915">
    <property type="entry name" value="Clr2_N"/>
</dbReference>
<dbReference type="PANTHER" id="PTHR38046">
    <property type="entry name" value="CRYPTIC LOCI REGULATOR 2"/>
    <property type="match status" value="1"/>
</dbReference>
<sequence>MLRMNPPRFNQLEPKNSNFDRVKPKSPCFSITPKGIKVTGTDCQGLFTDLTQENDFTLEKHGIGTSYRRVSLSDLDYQMWLKKLGEGLSSYLRNNEKLEIDKESVTLEDFPDGYVLLSHSRCYKGRASLRSDKVLYGHHFYKSPQEFLPHLIWLVTNKTLICRCKHCAAEYTGIERRARASSKPGSPTSLSQVVSSQTPAKRKRTHSNFVLDKLSQNDHKIYTLYRCGEVVWIDLEKIEIKKLELLKDDSVSHGVTIRYWPGIIMERKKAPILDSCRDPVSATSTTAGSSASSSTSGDSLTRFKVIYCVQLVGLCDLVITDRLKMAPWVAYDPNIDTQNVSSSDKPSVHQLYAQAIQRVKIISKSCTPLNPYRHIEHSNKIRKIRSLKEKARLRKMSQFPHYKAIIIGSEVVCLEDIVRLTPIEKTEQSIEPDPKFLFVTSIYEDPNRGIQFTGDGLCKGDLCSTNRKRKISDYDWNPINTKNEEFTIDLEDIAGRFYVSYPNISVTMEADTPTTLQDRYNTLGIACDDNLTLDVSPTI</sequence>
<dbReference type="GO" id="GO:0070824">
    <property type="term" value="C:SHREC complex"/>
    <property type="evidence" value="ECO:0007669"/>
    <property type="project" value="InterPro"/>
</dbReference>
<organism evidence="3 4">
    <name type="scientific">Acaulospora morrowiae</name>
    <dbReference type="NCBI Taxonomy" id="94023"/>
    <lineage>
        <taxon>Eukaryota</taxon>
        <taxon>Fungi</taxon>
        <taxon>Fungi incertae sedis</taxon>
        <taxon>Mucoromycota</taxon>
        <taxon>Glomeromycotina</taxon>
        <taxon>Glomeromycetes</taxon>
        <taxon>Diversisporales</taxon>
        <taxon>Acaulosporaceae</taxon>
        <taxon>Acaulospora</taxon>
    </lineage>
</organism>
<dbReference type="GO" id="GO:0030466">
    <property type="term" value="P:silent mating-type cassette heterochromatin formation"/>
    <property type="evidence" value="ECO:0007669"/>
    <property type="project" value="TreeGrafter"/>
</dbReference>
<dbReference type="PANTHER" id="PTHR38046:SF1">
    <property type="entry name" value="CRYPTIC LOCI REGULATOR 2"/>
    <property type="match status" value="1"/>
</dbReference>
<accession>A0A9N8YS44</accession>
<evidence type="ECO:0000259" key="2">
    <source>
        <dbReference type="Pfam" id="PF16761"/>
    </source>
</evidence>
<dbReference type="OrthoDB" id="2421327at2759"/>
<gene>
    <name evidence="3" type="ORF">AMORRO_LOCUS478</name>
</gene>
<proteinExistence type="predicted"/>
<evidence type="ECO:0000256" key="1">
    <source>
        <dbReference type="SAM" id="MobiDB-lite"/>
    </source>
</evidence>
<comment type="caution">
    <text evidence="3">The sequence shown here is derived from an EMBL/GenBank/DDBJ whole genome shotgun (WGS) entry which is preliminary data.</text>
</comment>
<dbReference type="GO" id="GO:0033553">
    <property type="term" value="C:rDNA heterochromatin"/>
    <property type="evidence" value="ECO:0007669"/>
    <property type="project" value="TreeGrafter"/>
</dbReference>
<evidence type="ECO:0000313" key="4">
    <source>
        <dbReference type="Proteomes" id="UP000789342"/>
    </source>
</evidence>
<evidence type="ECO:0000313" key="3">
    <source>
        <dbReference type="EMBL" id="CAG8443811.1"/>
    </source>
</evidence>
<reference evidence="3" key="1">
    <citation type="submission" date="2021-06" db="EMBL/GenBank/DDBJ databases">
        <authorList>
            <person name="Kallberg Y."/>
            <person name="Tangrot J."/>
            <person name="Rosling A."/>
        </authorList>
    </citation>
    <scope>NUCLEOTIDE SEQUENCE</scope>
    <source>
        <strain evidence="3">CL551</strain>
    </source>
</reference>
<keyword evidence="4" id="KW-1185">Reference proteome</keyword>